<organism evidence="3 4">
    <name type="scientific">Methylocapsa polymorpha</name>
    <dbReference type="NCBI Taxonomy" id="3080828"/>
    <lineage>
        <taxon>Bacteria</taxon>
        <taxon>Pseudomonadati</taxon>
        <taxon>Pseudomonadota</taxon>
        <taxon>Alphaproteobacteria</taxon>
        <taxon>Hyphomicrobiales</taxon>
        <taxon>Beijerinckiaceae</taxon>
        <taxon>Methylocapsa</taxon>
    </lineage>
</organism>
<proteinExistence type="predicted"/>
<dbReference type="RefSeq" id="WP_407337501.1">
    <property type="nucleotide sequence ID" value="NZ_CP136862.1"/>
</dbReference>
<feature type="domain" description="Tip attachment protein J" evidence="1">
    <location>
        <begin position="238"/>
        <end position="425"/>
    </location>
</feature>
<evidence type="ECO:0000313" key="3">
    <source>
        <dbReference type="EMBL" id="WOJ88063.1"/>
    </source>
</evidence>
<keyword evidence="4" id="KW-1185">Reference proteome</keyword>
<name>A0ABZ0HLQ1_9HYPH</name>
<dbReference type="Pfam" id="PF13550">
    <property type="entry name" value="Phage-tail_3"/>
    <property type="match status" value="1"/>
</dbReference>
<gene>
    <name evidence="3" type="ORF">RZS28_09350</name>
</gene>
<dbReference type="EMBL" id="CP136862">
    <property type="protein sequence ID" value="WOJ88063.1"/>
    <property type="molecule type" value="Genomic_DNA"/>
</dbReference>
<sequence length="719" mass="75292">MSFLRGSGAANAQPAYVPEYTGLRIQTSTNGVPIPILYGVNKISFNLIWQGGFFANPQYTKTSSGGKGGHSSSQVSGYQYYTALILGLCEGPVTTVSQTWAGTSVGIPGDLSLSFFSGATPQTPWSFLSAYYSSQSLPYGGLAYLSAPQFYLGTDATLPSLTFEVYGFLSSATTSAVVNGYDADPALVIQDFLTSSQYGVGFPPASIDTTTLLGASGDSSYQTYCRAAGLALSPAIVNQETASSIVTRWLRLTNTAAIWSGGKLKFLPYGDTSITGTLHGGGSITFNSNVSPIYNLTDDDFVHDDDNDPVQITRSDPVTARNWQTMEIAQRSVAYSSVPIEAWDQNAIELYGRRKGSTITAHEICDPAVAQISLQLILQRDLNIRNAYAFKLSFEYCLLEPMDIVTLTDAGLGLNSFPVRITSIEEDDAGLLSVTAEDFLIGSAMAAIYQVPISNGVGYDSGVAAAAVNPPIIFEPGPSLTDETSQVWIAISGGNAGVADPNWGGAIVNISLDNATYGQIGTAKAPTRQGVLTATLAAPFGGNPDTTNTLAVSLAESGGALASVSNLDAHSGVTLSIVDQELLAYAAATLTGSNAYNLTYLERGLYGTTAAAHSAGAPFARLDDAIFKYDLPPACIGVKLYFKFQSFNIWGEAIENISTCAVYTYTPTGAGYEGPVASALAVGSSLDYGLASASINETDDFGLASDSSVTIIDLGLASA</sequence>
<evidence type="ECO:0000313" key="4">
    <source>
        <dbReference type="Proteomes" id="UP001626536"/>
    </source>
</evidence>
<protein>
    <submittedName>
        <fullName evidence="3">Phage tail protein</fullName>
    </submittedName>
</protein>
<dbReference type="InterPro" id="IPR032876">
    <property type="entry name" value="J_dom"/>
</dbReference>
<accession>A0ABZ0HLQ1</accession>
<reference evidence="3 4" key="1">
    <citation type="submission" date="2023-10" db="EMBL/GenBank/DDBJ databases">
        <title>Novel methanotroph of the genus Methylocapsa from a subarctic wetland.</title>
        <authorList>
            <person name="Belova S.E."/>
            <person name="Oshkin I.Y."/>
            <person name="Miroshnikov K."/>
            <person name="Dedysh S.N."/>
        </authorList>
    </citation>
    <scope>NUCLEOTIDE SEQUENCE [LARGE SCALE GENOMIC DNA]</scope>
    <source>
        <strain evidence="3 4">RX1</strain>
    </source>
</reference>
<dbReference type="Pfam" id="PF23666">
    <property type="entry name" value="Rcc01698_C"/>
    <property type="match status" value="1"/>
</dbReference>
<dbReference type="Proteomes" id="UP001626536">
    <property type="component" value="Chromosome"/>
</dbReference>
<evidence type="ECO:0000259" key="2">
    <source>
        <dbReference type="Pfam" id="PF23666"/>
    </source>
</evidence>
<evidence type="ECO:0000259" key="1">
    <source>
        <dbReference type="Pfam" id="PF13550"/>
    </source>
</evidence>
<feature type="domain" description="Rcc01698-like C-terminal" evidence="2">
    <location>
        <begin position="529"/>
        <end position="619"/>
    </location>
</feature>
<dbReference type="InterPro" id="IPR056490">
    <property type="entry name" value="Rcc01698_C"/>
</dbReference>